<proteinExistence type="predicted"/>
<dbReference type="AlphaFoldDB" id="A0A6J6EH79"/>
<evidence type="ECO:0000313" key="1">
    <source>
        <dbReference type="EMBL" id="CAB4575732.1"/>
    </source>
</evidence>
<protein>
    <submittedName>
        <fullName evidence="1">Unannotated protein</fullName>
    </submittedName>
</protein>
<gene>
    <name evidence="1" type="ORF">UFOPK1591_01555</name>
</gene>
<accession>A0A6J6EH79</accession>
<sequence length="103" mass="11198">MTAFAPCSTAFEMAMVMPRSLNEPVGFIPSYLTQTFAPVRADSAAAGMSGVPPSPNVMIGVLSEMFRRSAYSGRTPRHCLAIRLLQFVGPKPHCEPRRAETEP</sequence>
<dbReference type="EMBL" id="CAEZTD010000187">
    <property type="protein sequence ID" value="CAB4575732.1"/>
    <property type="molecule type" value="Genomic_DNA"/>
</dbReference>
<name>A0A6J6EH79_9ZZZZ</name>
<organism evidence="1">
    <name type="scientific">freshwater metagenome</name>
    <dbReference type="NCBI Taxonomy" id="449393"/>
    <lineage>
        <taxon>unclassified sequences</taxon>
        <taxon>metagenomes</taxon>
        <taxon>ecological metagenomes</taxon>
    </lineage>
</organism>
<reference evidence="1" key="1">
    <citation type="submission" date="2020-05" db="EMBL/GenBank/DDBJ databases">
        <authorList>
            <person name="Chiriac C."/>
            <person name="Salcher M."/>
            <person name="Ghai R."/>
            <person name="Kavagutti S V."/>
        </authorList>
    </citation>
    <scope>NUCLEOTIDE SEQUENCE</scope>
</reference>